<name>A0A8B3F9I2_PECPM</name>
<dbReference type="KEGG" id="ppar:A8F97_07460"/>
<gene>
    <name evidence="1" type="ORF">C5E00_05485</name>
</gene>
<evidence type="ECO:0000313" key="2">
    <source>
        <dbReference type="Proteomes" id="UP000269665"/>
    </source>
</evidence>
<reference evidence="1 2" key="1">
    <citation type="journal article" date="2018" name="BMC Genomics">
        <title>High genomic variability in the plant pathogenic bacterium Pectobacterium parmentieri deciphered from de novo assembled complete genomes.</title>
        <authorList>
            <person name="Zoledowska S."/>
            <person name="Motyka-Pomagruk A."/>
            <person name="Sledz W."/>
            <person name="Mengoni A."/>
            <person name="Lojkowska E."/>
        </authorList>
    </citation>
    <scope>NUCLEOTIDE SEQUENCE [LARGE SCALE GENOMIC DNA]</scope>
    <source>
        <strain evidence="1 2">IFB5626</strain>
    </source>
</reference>
<accession>A0A8B3F9I2</accession>
<dbReference type="OrthoDB" id="9983893at2"/>
<dbReference type="AlphaFoldDB" id="A0A8B3F9I2"/>
<comment type="caution">
    <text evidence="1">The sequence shown here is derived from an EMBL/GenBank/DDBJ whole genome shotgun (WGS) entry which is preliminary data.</text>
</comment>
<proteinExistence type="predicted"/>
<sequence>MMNLQSLLPVLLSTILASCAQYDYDADQEKKSTTSHSRPQYKVNDKGNLIIDRRMEKIRNRGCEDNSVDCGRAVGW</sequence>
<evidence type="ECO:0000313" key="1">
    <source>
        <dbReference type="EMBL" id="RKO76277.1"/>
    </source>
</evidence>
<organism evidence="1 2">
    <name type="scientific">Pectobacterium parmentieri</name>
    <dbReference type="NCBI Taxonomy" id="1905730"/>
    <lineage>
        <taxon>Bacteria</taxon>
        <taxon>Pseudomonadati</taxon>
        <taxon>Pseudomonadota</taxon>
        <taxon>Gammaproteobacteria</taxon>
        <taxon>Enterobacterales</taxon>
        <taxon>Pectobacteriaceae</taxon>
        <taxon>Pectobacterium</taxon>
    </lineage>
</organism>
<dbReference type="Proteomes" id="UP000269665">
    <property type="component" value="Unassembled WGS sequence"/>
</dbReference>
<dbReference type="EMBL" id="PSZG01000001">
    <property type="protein sequence ID" value="RKO76277.1"/>
    <property type="molecule type" value="Genomic_DNA"/>
</dbReference>
<protein>
    <submittedName>
        <fullName evidence="1">Uncharacterized protein</fullName>
    </submittedName>
</protein>